<sequence length="109" mass="12193">MTVQCAVDQSLYNRFERCQHNPKYLGSAEHVHQALVKICKNECKTQPNLLILIDTVESFICCAINQSLDCCEADIHINGTDISQNKTSNSSYSSCSHVFKLRLKGTLQG</sequence>
<name>A0ABC9HIF0_FASHE</name>
<dbReference type="AlphaFoldDB" id="A0ABC9HIF0"/>
<keyword evidence="2" id="KW-1185">Reference proteome</keyword>
<dbReference type="EMBL" id="CANUEZ050000296">
    <property type="protein sequence ID" value="CAM0512811.1"/>
    <property type="molecule type" value="Genomic_DNA"/>
</dbReference>
<organism evidence="1 2">
    <name type="scientific">Fasciola hepatica</name>
    <name type="common">Liver fluke</name>
    <dbReference type="NCBI Taxonomy" id="6192"/>
    <lineage>
        <taxon>Eukaryota</taxon>
        <taxon>Metazoa</taxon>
        <taxon>Spiralia</taxon>
        <taxon>Lophotrochozoa</taxon>
        <taxon>Platyhelminthes</taxon>
        <taxon>Trematoda</taxon>
        <taxon>Digenea</taxon>
        <taxon>Plagiorchiida</taxon>
        <taxon>Echinostomata</taxon>
        <taxon>Echinostomatoidea</taxon>
        <taxon>Fasciolidae</taxon>
        <taxon>Fasciola</taxon>
    </lineage>
</organism>
<reference evidence="1 2" key="1">
    <citation type="submission" date="2024-08" db="EMBL/GenBank/DDBJ databases">
        <authorList>
            <person name="Paterson S."/>
        </authorList>
    </citation>
    <scope>NUCLEOTIDE SEQUENCE [LARGE SCALE GENOMIC DNA]</scope>
</reference>
<dbReference type="Proteomes" id="UP001189180">
    <property type="component" value="Unassembled WGS sequence"/>
</dbReference>
<protein>
    <submittedName>
        <fullName evidence="1">Uncharacterized protein</fullName>
    </submittedName>
</protein>
<proteinExistence type="predicted"/>
<evidence type="ECO:0000313" key="1">
    <source>
        <dbReference type="EMBL" id="CAM0512811.1"/>
    </source>
</evidence>
<gene>
    <name evidence="1" type="ORF">FHB240107_LOCUS4251</name>
</gene>
<comment type="caution">
    <text evidence="1">The sequence shown here is derived from an EMBL/GenBank/DDBJ whole genome shotgun (WGS) entry which is preliminary data.</text>
</comment>
<evidence type="ECO:0000313" key="2">
    <source>
        <dbReference type="Proteomes" id="UP001189180"/>
    </source>
</evidence>
<accession>A0ABC9HIF0</accession>